<dbReference type="Proteomes" id="UP000789508">
    <property type="component" value="Unassembled WGS sequence"/>
</dbReference>
<dbReference type="InterPro" id="IPR011032">
    <property type="entry name" value="GroES-like_sf"/>
</dbReference>
<name>A0A9N8VZ15_9GLOM</name>
<evidence type="ECO:0000259" key="5">
    <source>
        <dbReference type="PROSITE" id="PS50181"/>
    </source>
</evidence>
<evidence type="ECO:0000256" key="4">
    <source>
        <dbReference type="SAM" id="MobiDB-lite"/>
    </source>
</evidence>
<feature type="region of interest" description="Disordered" evidence="4">
    <location>
        <begin position="1405"/>
        <end position="1451"/>
    </location>
</feature>
<feature type="region of interest" description="Disordered" evidence="4">
    <location>
        <begin position="1"/>
        <end position="60"/>
    </location>
</feature>
<dbReference type="SUPFAM" id="SSF52047">
    <property type="entry name" value="RNI-like"/>
    <property type="match status" value="2"/>
</dbReference>
<dbReference type="InterPro" id="IPR036291">
    <property type="entry name" value="NAD(P)-bd_dom_sf"/>
</dbReference>
<evidence type="ECO:0000256" key="1">
    <source>
        <dbReference type="ARBA" id="ARBA00001947"/>
    </source>
</evidence>
<dbReference type="InterPro" id="IPR036047">
    <property type="entry name" value="F-box-like_dom_sf"/>
</dbReference>
<dbReference type="OrthoDB" id="3941538at2759"/>
<dbReference type="SUPFAM" id="SSF81383">
    <property type="entry name" value="F-box domain"/>
    <property type="match status" value="1"/>
</dbReference>
<dbReference type="SUPFAM" id="SSF50129">
    <property type="entry name" value="GroES-like"/>
    <property type="match status" value="1"/>
</dbReference>
<dbReference type="SMART" id="SM00367">
    <property type="entry name" value="LRR_CC"/>
    <property type="match status" value="12"/>
</dbReference>
<gene>
    <name evidence="6" type="ORF">ALEPTO_LOCUS1781</name>
</gene>
<keyword evidence="3" id="KW-0862">Zinc</keyword>
<dbReference type="PROSITE" id="PS50181">
    <property type="entry name" value="FBOX"/>
    <property type="match status" value="1"/>
</dbReference>
<dbReference type="InterPro" id="IPR013154">
    <property type="entry name" value="ADH-like_N"/>
</dbReference>
<protein>
    <submittedName>
        <fullName evidence="6">7140_t:CDS:1</fullName>
    </submittedName>
</protein>
<dbReference type="PANTHER" id="PTHR42813:SF2">
    <property type="entry name" value="DEHYDROGENASE, ZINC-CONTAINING, PUTATIVE (AFU_ORTHOLOGUE AFUA_2G02810)-RELATED"/>
    <property type="match status" value="1"/>
</dbReference>
<feature type="domain" description="F-box" evidence="5">
    <location>
        <begin position="70"/>
        <end position="122"/>
    </location>
</feature>
<evidence type="ECO:0000313" key="7">
    <source>
        <dbReference type="Proteomes" id="UP000789508"/>
    </source>
</evidence>
<feature type="compositionally biased region" description="Polar residues" evidence="4">
    <location>
        <begin position="1434"/>
        <end position="1445"/>
    </location>
</feature>
<dbReference type="EMBL" id="CAJVPS010000218">
    <property type="protein sequence ID" value="CAG8466035.1"/>
    <property type="molecule type" value="Genomic_DNA"/>
</dbReference>
<comment type="cofactor">
    <cofactor evidence="1">
        <name>Zn(2+)</name>
        <dbReference type="ChEBI" id="CHEBI:29105"/>
    </cofactor>
</comment>
<dbReference type="InterPro" id="IPR013149">
    <property type="entry name" value="ADH-like_C"/>
</dbReference>
<dbReference type="GO" id="GO:0046872">
    <property type="term" value="F:metal ion binding"/>
    <property type="evidence" value="ECO:0007669"/>
    <property type="project" value="UniProtKB-KW"/>
</dbReference>
<evidence type="ECO:0000313" key="6">
    <source>
        <dbReference type="EMBL" id="CAG8466035.1"/>
    </source>
</evidence>
<comment type="caution">
    <text evidence="6">The sequence shown here is derived from an EMBL/GenBank/DDBJ whole genome shotgun (WGS) entry which is preliminary data.</text>
</comment>
<dbReference type="Pfam" id="PF25372">
    <property type="entry name" value="DUF7885"/>
    <property type="match status" value="1"/>
</dbReference>
<dbReference type="InterPro" id="IPR032675">
    <property type="entry name" value="LRR_dom_sf"/>
</dbReference>
<keyword evidence="2" id="KW-0479">Metal-binding</keyword>
<dbReference type="SUPFAM" id="SSF51735">
    <property type="entry name" value="NAD(P)-binding Rossmann-fold domains"/>
    <property type="match status" value="1"/>
</dbReference>
<dbReference type="Pfam" id="PF00107">
    <property type="entry name" value="ADH_zinc_N"/>
    <property type="match status" value="1"/>
</dbReference>
<proteinExistence type="predicted"/>
<sequence length="1463" mass="163619">MERRPELSKSHPPQKQKTRDLQFTKHKAYSSSKKDTKPVTTELVKSSSSSSSKKKKGRTKGGEYVIPVQTSVAVKIPCEIFIKICEFLPPAALLSLSRVCRLYRGFLYSTTSSLSQQMWTTSRINFMRTLPLPPPEGMDEIAYIKLALVERGCQFCQRKSKPKVYWAFRVRCCRKCLNLKTQNEEIVRNSSQHIPDGLATRLPYVTLEETRYFWKDDVQAANLEYSQKSSACDRHLFLHQLTEKRDERMEDAAAREIAAKQGRSEEIAENKMKLLGLIERMSQELSDDGNPIYQLEVLKKCPSYLKASCSLDKSLDLSSLRHDLDKEYHGIITESVRKKKQRNLLQLIIRLRTSLKEVYRYEQSKKSTARDPSSRTILDIPAPSIKEYADHALDILSHVTGQKTDLATASNYRFMQPLDDCEKLLRFCSSYNNCTYELNRWNENFFLKTLIPRLCREAASIDQQYQPCFTVRKALAQGWATQRVFKCRLCSNRKQFDYAAIKQHLQSLRHNLQTFEDDKMMKLHLMHGIMSDGPSSFWLAHLPIPNIVDSKDVIVKVRISGLCPTDTQTSKSIVGDLDKRTVMGHQFVAEIYDTGSSIKNFTKGDLVMCPPKTSCGECFYCKREMTFHCEKGQLFGWSSNGKRFDGGQAEYVRVPYAETSLFKVPEGVSEKEALLLADFIPVGFYCAENAMNQLSEEEKAKSVIVVVGCSAVGLAAIASSFYLGAKRVFAIDRTFERLQVAHAFGATIIEAATEDPIALIRRATGGRGADVALVADFETDIDLSLKLLRPAGILSIATMNCQPPMDMTYSEQDVVVISKHCPIRKVIPKTIPMVKSKKFDFESIITHMLPLRDAEEAYKLVGGNPDCLMMSSQEEPSPKILAKSLPESIQFLAQKPDSASSSSLSLSLSGSSTESLASSVPSASSSPVNSPTISSFDHQIIQQPVDDTILWHKPMFTMSTLIKLLHTISRQPQTFPYALLIRRLNFSLISENVSDAILNFLNGCERLERLTLGGCRQLTDIGLTRLINKTEGLVALDVSDIENLTDAVIELVGQRCRRLQGLNVSLCKKITDKGVIAVASRCRNLRRIKLSGCENITDNSIVVLAENCPHLLELDLTNCNQITNNAIQPVLERCTQLRELRLNTCTNLTDEAFTRSMPAFFEQLRILDLTSCALITDQTLLKIVYSAPKLRNLGLAKCVNITDEGVNHITRLGKHLHYLHLGHCSRITDHSITNLARHCTRLRYLDLACCVQLTDASVHELSHLPKLKRIGLVKCANITDSAIYALIDHRVVAHTLERVHLSYCINLTITAVLELVNCCYRLTHLSLTGVPAFLRSDLQRLCRPPPKEFTQHQRQVFCVFSGKGVKELRQYLNSLVIGSVRPRIADGGPDGTDNELIITNVGESDDLGLDDLDAEGTGSGGEGDGGDRDDGDGNRNNLAAGSANANVVDDDGANSAMYDLLGL</sequence>
<keyword evidence="7" id="KW-1185">Reference proteome</keyword>
<accession>A0A9N8VZ15</accession>
<dbReference type="InterPro" id="IPR001810">
    <property type="entry name" value="F-box_dom"/>
</dbReference>
<dbReference type="PANTHER" id="PTHR42813">
    <property type="entry name" value="ZINC-TYPE ALCOHOL DEHYDROGENASE-LIKE"/>
    <property type="match status" value="1"/>
</dbReference>
<dbReference type="CDD" id="cd09917">
    <property type="entry name" value="F-box_SF"/>
    <property type="match status" value="1"/>
</dbReference>
<reference evidence="6" key="1">
    <citation type="submission" date="2021-06" db="EMBL/GenBank/DDBJ databases">
        <authorList>
            <person name="Kallberg Y."/>
            <person name="Tangrot J."/>
            <person name="Rosling A."/>
        </authorList>
    </citation>
    <scope>NUCLEOTIDE SEQUENCE</scope>
    <source>
        <strain evidence="6">FL130A</strain>
    </source>
</reference>
<dbReference type="Gene3D" id="3.40.50.720">
    <property type="entry name" value="NAD(P)-binding Rossmann-like Domain"/>
    <property type="match status" value="1"/>
</dbReference>
<feature type="compositionally biased region" description="Acidic residues" evidence="4">
    <location>
        <begin position="1405"/>
        <end position="1414"/>
    </location>
</feature>
<dbReference type="Gene3D" id="3.80.10.10">
    <property type="entry name" value="Ribonuclease Inhibitor"/>
    <property type="match status" value="3"/>
</dbReference>
<dbReference type="InterPro" id="IPR006553">
    <property type="entry name" value="Leu-rich_rpt_Cys-con_subtyp"/>
</dbReference>
<dbReference type="Pfam" id="PF08240">
    <property type="entry name" value="ADH_N"/>
    <property type="match status" value="1"/>
</dbReference>
<dbReference type="InterPro" id="IPR057207">
    <property type="entry name" value="FBXL15_LRR"/>
</dbReference>
<evidence type="ECO:0000256" key="3">
    <source>
        <dbReference type="ARBA" id="ARBA00022833"/>
    </source>
</evidence>
<dbReference type="Gene3D" id="3.90.180.10">
    <property type="entry name" value="Medium-chain alcohol dehydrogenases, catalytic domain"/>
    <property type="match status" value="1"/>
</dbReference>
<evidence type="ECO:0000256" key="2">
    <source>
        <dbReference type="ARBA" id="ARBA00022723"/>
    </source>
</evidence>
<organism evidence="6 7">
    <name type="scientific">Ambispora leptoticha</name>
    <dbReference type="NCBI Taxonomy" id="144679"/>
    <lineage>
        <taxon>Eukaryota</taxon>
        <taxon>Fungi</taxon>
        <taxon>Fungi incertae sedis</taxon>
        <taxon>Mucoromycota</taxon>
        <taxon>Glomeromycotina</taxon>
        <taxon>Glomeromycetes</taxon>
        <taxon>Archaeosporales</taxon>
        <taxon>Ambisporaceae</taxon>
        <taxon>Ambispora</taxon>
    </lineage>
</organism>